<evidence type="ECO:0000313" key="1">
    <source>
        <dbReference type="EMBL" id="SVB74388.1"/>
    </source>
</evidence>
<proteinExistence type="predicted"/>
<protein>
    <recommendedName>
        <fullName evidence="2">Bulb-type lectin domain-containing protein</fullName>
    </recommendedName>
</protein>
<name>A0A382GGV0_9ZZZZ</name>
<evidence type="ECO:0008006" key="2">
    <source>
        <dbReference type="Google" id="ProtNLM"/>
    </source>
</evidence>
<feature type="non-terminal residue" evidence="1">
    <location>
        <position position="270"/>
    </location>
</feature>
<dbReference type="SUPFAM" id="SSF63829">
    <property type="entry name" value="Calcium-dependent phosphotriesterase"/>
    <property type="match status" value="1"/>
</dbReference>
<dbReference type="AlphaFoldDB" id="A0A382GGV0"/>
<organism evidence="1">
    <name type="scientific">marine metagenome</name>
    <dbReference type="NCBI Taxonomy" id="408172"/>
    <lineage>
        <taxon>unclassified sequences</taxon>
        <taxon>metagenomes</taxon>
        <taxon>ecological metagenomes</taxon>
    </lineage>
</organism>
<accession>A0A382GGV0</accession>
<dbReference type="EMBL" id="UINC01055472">
    <property type="protein sequence ID" value="SVB74388.1"/>
    <property type="molecule type" value="Genomic_DNA"/>
</dbReference>
<sequence length="270" mass="29544">MIIRFDQTQEFDMKNLTTLIICSLLFISVTSAQWSTDPASPQSLGNGIQAQVAATSDGGVYVAWLTDGNYHVYIQRLDAAGEAQIGAINMLVSDNNNSSWIAVYHLNLAVDGDDNAIITTVDERTGIWEVYAWKIAPDGSMLWGEDGVVVTAFGASNMSPRLTVLPDNSVVVTCTHNNNTVLFQRISSDGTLLWGDGIQIEDNNASLVSPQPTVTMEGDVLIQWIRQTGSPPYYNSELYLQTYDLDGNPQWMFPIVAAGPVVFPMGNWSQ</sequence>
<gene>
    <name evidence="1" type="ORF">METZ01_LOCUS227242</name>
</gene>
<reference evidence="1" key="1">
    <citation type="submission" date="2018-05" db="EMBL/GenBank/DDBJ databases">
        <authorList>
            <person name="Lanie J.A."/>
            <person name="Ng W.-L."/>
            <person name="Kazmierczak K.M."/>
            <person name="Andrzejewski T.M."/>
            <person name="Davidsen T.M."/>
            <person name="Wayne K.J."/>
            <person name="Tettelin H."/>
            <person name="Glass J.I."/>
            <person name="Rusch D."/>
            <person name="Podicherti R."/>
            <person name="Tsui H.-C.T."/>
            <person name="Winkler M.E."/>
        </authorList>
    </citation>
    <scope>NUCLEOTIDE SEQUENCE</scope>
</reference>